<dbReference type="OrthoDB" id="9422899at2759"/>
<dbReference type="AlphaFoldDB" id="A0A9Q1EDD6"/>
<dbReference type="EMBL" id="JAINUF010000019">
    <property type="protein sequence ID" value="KAJ8336726.1"/>
    <property type="molecule type" value="Genomic_DNA"/>
</dbReference>
<keyword evidence="1" id="KW-0472">Membrane</keyword>
<dbReference type="Pfam" id="PF07686">
    <property type="entry name" value="V-set"/>
    <property type="match status" value="1"/>
</dbReference>
<dbReference type="InterPro" id="IPR003599">
    <property type="entry name" value="Ig_sub"/>
</dbReference>
<dbReference type="InterPro" id="IPR013106">
    <property type="entry name" value="Ig_V-set"/>
</dbReference>
<dbReference type="Gene3D" id="2.60.40.10">
    <property type="entry name" value="Immunoglobulins"/>
    <property type="match status" value="1"/>
</dbReference>
<keyword evidence="1" id="KW-0812">Transmembrane</keyword>
<dbReference type="PANTHER" id="PTHR15193">
    <property type="entry name" value="CD83 ANTIGEN"/>
    <property type="match status" value="1"/>
</dbReference>
<name>A0A9Q1EDD6_SYNKA</name>
<dbReference type="InterPro" id="IPR036179">
    <property type="entry name" value="Ig-like_dom_sf"/>
</dbReference>
<organism evidence="3 4">
    <name type="scientific">Synaphobranchus kaupii</name>
    <name type="common">Kaup's arrowtooth eel</name>
    <dbReference type="NCBI Taxonomy" id="118154"/>
    <lineage>
        <taxon>Eukaryota</taxon>
        <taxon>Metazoa</taxon>
        <taxon>Chordata</taxon>
        <taxon>Craniata</taxon>
        <taxon>Vertebrata</taxon>
        <taxon>Euteleostomi</taxon>
        <taxon>Actinopterygii</taxon>
        <taxon>Neopterygii</taxon>
        <taxon>Teleostei</taxon>
        <taxon>Anguilliformes</taxon>
        <taxon>Synaphobranchidae</taxon>
        <taxon>Synaphobranchus</taxon>
    </lineage>
</organism>
<dbReference type="InterPro" id="IPR013783">
    <property type="entry name" value="Ig-like_fold"/>
</dbReference>
<gene>
    <name evidence="3" type="ORF">SKAU_G00379460</name>
</gene>
<dbReference type="InterPro" id="IPR003598">
    <property type="entry name" value="Ig_sub2"/>
</dbReference>
<comment type="caution">
    <text evidence="3">The sequence shown here is derived from an EMBL/GenBank/DDBJ whole genome shotgun (WGS) entry which is preliminary data.</text>
</comment>
<keyword evidence="4" id="KW-1185">Reference proteome</keyword>
<feature type="transmembrane region" description="Helical" evidence="1">
    <location>
        <begin position="214"/>
        <end position="237"/>
    </location>
</feature>
<proteinExistence type="predicted"/>
<keyword evidence="1" id="KW-1133">Transmembrane helix</keyword>
<evidence type="ECO:0000313" key="4">
    <source>
        <dbReference type="Proteomes" id="UP001152622"/>
    </source>
</evidence>
<accession>A0A9Q1EDD6</accession>
<dbReference type="InterPro" id="IPR007110">
    <property type="entry name" value="Ig-like_dom"/>
</dbReference>
<sequence>PITWFYSTRGLVCHRSRASLKVIQASVRGFCRTALRTRHTARSFGIIRNITTDSLGYYTRSSGIALLSPEPTYKMRITLLSLYLFYVSTEGDNTSLCGENAFLRCPVKAEPNNVEYRAVSWYRVSEGRLNGIVRWDRRTNTVRRFVNLTQVVECPSGDGLTLELRNLTAKDRGVYRCLLRAPVGQINREWDIQLSVTGCSDEVDRLGSYEAKEILLYGGAGAGAFLLLAITLSFLYVSNSVTDFFLSNKNPLKLRQLIYGRK</sequence>
<feature type="non-terminal residue" evidence="3">
    <location>
        <position position="1"/>
    </location>
</feature>
<dbReference type="SMART" id="SM00408">
    <property type="entry name" value="IGc2"/>
    <property type="match status" value="1"/>
</dbReference>
<protein>
    <recommendedName>
        <fullName evidence="2">Ig-like domain-containing protein</fullName>
    </recommendedName>
</protein>
<dbReference type="SUPFAM" id="SSF48726">
    <property type="entry name" value="Immunoglobulin"/>
    <property type="match status" value="1"/>
</dbReference>
<dbReference type="PROSITE" id="PS50835">
    <property type="entry name" value="IG_LIKE"/>
    <property type="match status" value="1"/>
</dbReference>
<evidence type="ECO:0000256" key="1">
    <source>
        <dbReference type="SAM" id="Phobius"/>
    </source>
</evidence>
<dbReference type="PANTHER" id="PTHR15193:SF1">
    <property type="entry name" value="CD83 ANTIGEN"/>
    <property type="match status" value="1"/>
</dbReference>
<reference evidence="3" key="1">
    <citation type="journal article" date="2023" name="Science">
        <title>Genome structures resolve the early diversification of teleost fishes.</title>
        <authorList>
            <person name="Parey E."/>
            <person name="Louis A."/>
            <person name="Montfort J."/>
            <person name="Bouchez O."/>
            <person name="Roques C."/>
            <person name="Iampietro C."/>
            <person name="Lluch J."/>
            <person name="Castinel A."/>
            <person name="Donnadieu C."/>
            <person name="Desvignes T."/>
            <person name="Floi Bucao C."/>
            <person name="Jouanno E."/>
            <person name="Wen M."/>
            <person name="Mejri S."/>
            <person name="Dirks R."/>
            <person name="Jansen H."/>
            <person name="Henkel C."/>
            <person name="Chen W.J."/>
            <person name="Zahm M."/>
            <person name="Cabau C."/>
            <person name="Klopp C."/>
            <person name="Thompson A.W."/>
            <person name="Robinson-Rechavi M."/>
            <person name="Braasch I."/>
            <person name="Lecointre G."/>
            <person name="Bobe J."/>
            <person name="Postlethwait J.H."/>
            <person name="Berthelot C."/>
            <person name="Roest Crollius H."/>
            <person name="Guiguen Y."/>
        </authorList>
    </citation>
    <scope>NUCLEOTIDE SEQUENCE</scope>
    <source>
        <strain evidence="3">WJC10195</strain>
    </source>
</reference>
<dbReference type="Proteomes" id="UP001152622">
    <property type="component" value="Chromosome 19"/>
</dbReference>
<feature type="domain" description="Ig-like" evidence="2">
    <location>
        <begin position="71"/>
        <end position="195"/>
    </location>
</feature>
<evidence type="ECO:0000313" key="3">
    <source>
        <dbReference type="EMBL" id="KAJ8336726.1"/>
    </source>
</evidence>
<dbReference type="SMART" id="SM00409">
    <property type="entry name" value="IG"/>
    <property type="match status" value="1"/>
</dbReference>
<evidence type="ECO:0000259" key="2">
    <source>
        <dbReference type="PROSITE" id="PS50835"/>
    </source>
</evidence>